<dbReference type="InterPro" id="IPR014746">
    <property type="entry name" value="Gln_synth/guanido_kin_cat_dom"/>
</dbReference>
<dbReference type="SUPFAM" id="SSF55931">
    <property type="entry name" value="Glutamine synthetase/guanido kinase"/>
    <property type="match status" value="1"/>
</dbReference>
<feature type="non-terminal residue" evidence="2">
    <location>
        <position position="1"/>
    </location>
</feature>
<sequence length="45" mass="5606">HDFLLKGDVFTQDVIDTWISYKRENEINELRLRPHPFEFTMYYDI</sequence>
<name>A0A3B1CEY6_9ZZZZ</name>
<dbReference type="EMBL" id="UOGA01000045">
    <property type="protein sequence ID" value="VAX15621.1"/>
    <property type="molecule type" value="Genomic_DNA"/>
</dbReference>
<dbReference type="EMBL" id="UOGB01000085">
    <property type="protein sequence ID" value="VAX17315.1"/>
    <property type="molecule type" value="Genomic_DNA"/>
</dbReference>
<reference evidence="2" key="1">
    <citation type="submission" date="2018-06" db="EMBL/GenBank/DDBJ databases">
        <authorList>
            <person name="Zhirakovskaya E."/>
        </authorList>
    </citation>
    <scope>NUCLEOTIDE SEQUENCE</scope>
</reference>
<dbReference type="GO" id="GO:0004356">
    <property type="term" value="F:glutamine synthetase activity"/>
    <property type="evidence" value="ECO:0007669"/>
    <property type="project" value="UniProtKB-EC"/>
</dbReference>
<keyword evidence="2" id="KW-0436">Ligase</keyword>
<gene>
    <name evidence="2" type="ORF">MNBD_NITROSPINAE03-864</name>
    <name evidence="1" type="ORF">MNBD_NITROSPINAE04-22</name>
</gene>
<evidence type="ECO:0000313" key="2">
    <source>
        <dbReference type="EMBL" id="VAX17315.1"/>
    </source>
</evidence>
<dbReference type="AlphaFoldDB" id="A0A3B1CEY6"/>
<proteinExistence type="predicted"/>
<dbReference type="EC" id="6.3.1.2" evidence="2"/>
<organism evidence="2">
    <name type="scientific">hydrothermal vent metagenome</name>
    <dbReference type="NCBI Taxonomy" id="652676"/>
    <lineage>
        <taxon>unclassified sequences</taxon>
        <taxon>metagenomes</taxon>
        <taxon>ecological metagenomes</taxon>
    </lineage>
</organism>
<protein>
    <submittedName>
        <fullName evidence="2">Glutamine synthetase type I</fullName>
        <ecNumber evidence="2">6.3.1.2</ecNumber>
    </submittedName>
</protein>
<evidence type="ECO:0000313" key="1">
    <source>
        <dbReference type="EMBL" id="VAX15621.1"/>
    </source>
</evidence>
<accession>A0A3B1CEY6</accession>